<accession>A7EVC0</accession>
<evidence type="ECO:0000313" key="3">
    <source>
        <dbReference type="Proteomes" id="UP000001312"/>
    </source>
</evidence>
<keyword evidence="1" id="KW-0732">Signal</keyword>
<evidence type="ECO:0000256" key="1">
    <source>
        <dbReference type="SAM" id="SignalP"/>
    </source>
</evidence>
<dbReference type="RefSeq" id="XP_001589557.1">
    <property type="nucleotide sequence ID" value="XM_001589507.1"/>
</dbReference>
<feature type="chain" id="PRO_5002708559" evidence="1">
    <location>
        <begin position="22"/>
        <end position="246"/>
    </location>
</feature>
<proteinExistence type="predicted"/>
<organism evidence="2 3">
    <name type="scientific">Sclerotinia sclerotiorum (strain ATCC 18683 / 1980 / Ss-1)</name>
    <name type="common">White mold</name>
    <name type="synonym">Whetzelinia sclerotiorum</name>
    <dbReference type="NCBI Taxonomy" id="665079"/>
    <lineage>
        <taxon>Eukaryota</taxon>
        <taxon>Fungi</taxon>
        <taxon>Dikarya</taxon>
        <taxon>Ascomycota</taxon>
        <taxon>Pezizomycotina</taxon>
        <taxon>Leotiomycetes</taxon>
        <taxon>Helotiales</taxon>
        <taxon>Sclerotiniaceae</taxon>
        <taxon>Sclerotinia</taxon>
    </lineage>
</organism>
<reference evidence="3" key="1">
    <citation type="journal article" date="2011" name="PLoS Genet.">
        <title>Genomic analysis of the necrotrophic fungal pathogens Sclerotinia sclerotiorum and Botrytis cinerea.</title>
        <authorList>
            <person name="Amselem J."/>
            <person name="Cuomo C.A."/>
            <person name="van Kan J.A."/>
            <person name="Viaud M."/>
            <person name="Benito E.P."/>
            <person name="Couloux A."/>
            <person name="Coutinho P.M."/>
            <person name="de Vries R.P."/>
            <person name="Dyer P.S."/>
            <person name="Fillinger S."/>
            <person name="Fournier E."/>
            <person name="Gout L."/>
            <person name="Hahn M."/>
            <person name="Kohn L."/>
            <person name="Lapalu N."/>
            <person name="Plummer K.M."/>
            <person name="Pradier J.M."/>
            <person name="Quevillon E."/>
            <person name="Sharon A."/>
            <person name="Simon A."/>
            <person name="ten Have A."/>
            <person name="Tudzynski B."/>
            <person name="Tudzynski P."/>
            <person name="Wincker P."/>
            <person name="Andrew M."/>
            <person name="Anthouard V."/>
            <person name="Beever R.E."/>
            <person name="Beffa R."/>
            <person name="Benoit I."/>
            <person name="Bouzid O."/>
            <person name="Brault B."/>
            <person name="Chen Z."/>
            <person name="Choquer M."/>
            <person name="Collemare J."/>
            <person name="Cotton P."/>
            <person name="Danchin E.G."/>
            <person name="Da Silva C."/>
            <person name="Gautier A."/>
            <person name="Giraud C."/>
            <person name="Giraud T."/>
            <person name="Gonzalez C."/>
            <person name="Grossetete S."/>
            <person name="Guldener U."/>
            <person name="Henrissat B."/>
            <person name="Howlett B.J."/>
            <person name="Kodira C."/>
            <person name="Kretschmer M."/>
            <person name="Lappartient A."/>
            <person name="Leroch M."/>
            <person name="Levis C."/>
            <person name="Mauceli E."/>
            <person name="Neuveglise C."/>
            <person name="Oeser B."/>
            <person name="Pearson M."/>
            <person name="Poulain J."/>
            <person name="Poussereau N."/>
            <person name="Quesneville H."/>
            <person name="Rascle C."/>
            <person name="Schumacher J."/>
            <person name="Segurens B."/>
            <person name="Sexton A."/>
            <person name="Silva E."/>
            <person name="Sirven C."/>
            <person name="Soanes D.M."/>
            <person name="Talbot N.J."/>
            <person name="Templeton M."/>
            <person name="Yandava C."/>
            <person name="Yarden O."/>
            <person name="Zeng Q."/>
            <person name="Rollins J.A."/>
            <person name="Lebrun M.H."/>
            <person name="Dickman M."/>
        </authorList>
    </citation>
    <scope>NUCLEOTIDE SEQUENCE [LARGE SCALE GENOMIC DNA]</scope>
    <source>
        <strain evidence="3">ATCC 18683 / 1980 / Ss-1</strain>
    </source>
</reference>
<gene>
    <name evidence="2" type="ORF">SS1G_09278</name>
</gene>
<evidence type="ECO:0000313" key="2">
    <source>
        <dbReference type="EMBL" id="EDN93412.1"/>
    </source>
</evidence>
<dbReference type="AlphaFoldDB" id="A7EVC0"/>
<dbReference type="InParanoid" id="A7EVC0"/>
<dbReference type="EMBL" id="CH476633">
    <property type="protein sequence ID" value="EDN93412.1"/>
    <property type="molecule type" value="Genomic_DNA"/>
</dbReference>
<protein>
    <submittedName>
        <fullName evidence="2">Uncharacterized protein</fullName>
    </submittedName>
</protein>
<sequence>MFRFTTTFALAILCLTKSSCSRPISKPEKGKPFDINPQIPPRLDAVGNVGCSTNAAGVDVNPIHLPLIPSPNIKKSFQERSVELPLSGRSLRIKRAVPLLVAGSINGQSFIPLPTLAVDAVTTISSNTTGLMTATYSSIPSWSTATMFISISTSSDFIGPVTAIDSNKKAPYTSSYISNDASTYYYHRTSPSLDEFAQNDTYTSSPFKEFQSNSICIGTSSSVTSSNRNTKVENKNKAIQNCVACI</sequence>
<dbReference type="KEGG" id="ssl:SS1G_09278"/>
<name>A7EVC0_SCLS1</name>
<keyword evidence="3" id="KW-1185">Reference proteome</keyword>
<dbReference type="Proteomes" id="UP000001312">
    <property type="component" value="Unassembled WGS sequence"/>
</dbReference>
<feature type="signal peptide" evidence="1">
    <location>
        <begin position="1"/>
        <end position="21"/>
    </location>
</feature>
<dbReference type="GeneID" id="5485987"/>
<dbReference type="HOGENOM" id="CLU_093526_0_0_1"/>